<comment type="caution">
    <text evidence="2">The sequence shown here is derived from an EMBL/GenBank/DDBJ whole genome shotgun (WGS) entry which is preliminary data.</text>
</comment>
<keyword evidence="1" id="KW-0472">Membrane</keyword>
<sequence>MRPTLPVDSDRIRQLRILCQKPRHLEEIWSWHVLRRFSIYVTLMLSRTRVTPNGISWCSLLFFALTGWFLLIGEAWGYLLAILCYNLGYLCDCLDGELARLKEITGRLGVYVDTLIRAMSIPILTGVSLAVLKETGQVEMDLLQGTLIYGATLIGTLGLLVPLAYNYVGLKADESDPVSDMRTSSAFMEWLAFFTGMPGFFALFLIAVLTEMVLPLPLVSWVLIAFLGVTALKTLARMYLTTSKLK</sequence>
<keyword evidence="1" id="KW-1133">Transmembrane helix</keyword>
<proteinExistence type="predicted"/>
<dbReference type="EMBL" id="JBHTNU010000029">
    <property type="protein sequence ID" value="MFD1428558.1"/>
    <property type="molecule type" value="Genomic_DNA"/>
</dbReference>
<evidence type="ECO:0000313" key="3">
    <source>
        <dbReference type="Proteomes" id="UP001597282"/>
    </source>
</evidence>
<dbReference type="Proteomes" id="UP001597282">
    <property type="component" value="Unassembled WGS sequence"/>
</dbReference>
<dbReference type="InterPro" id="IPR000462">
    <property type="entry name" value="CDP-OH_P_trans"/>
</dbReference>
<organism evidence="2 3">
    <name type="scientific">Kroppenstedtia sanguinis</name>
    <dbReference type="NCBI Taxonomy" id="1380684"/>
    <lineage>
        <taxon>Bacteria</taxon>
        <taxon>Bacillati</taxon>
        <taxon>Bacillota</taxon>
        <taxon>Bacilli</taxon>
        <taxon>Bacillales</taxon>
        <taxon>Thermoactinomycetaceae</taxon>
        <taxon>Kroppenstedtia</taxon>
    </lineage>
</organism>
<evidence type="ECO:0000313" key="2">
    <source>
        <dbReference type="EMBL" id="MFD1428558.1"/>
    </source>
</evidence>
<dbReference type="Gene3D" id="1.20.120.1760">
    <property type="match status" value="1"/>
</dbReference>
<keyword evidence="3" id="KW-1185">Reference proteome</keyword>
<reference evidence="3" key="1">
    <citation type="journal article" date="2019" name="Int. J. Syst. Evol. Microbiol.">
        <title>The Global Catalogue of Microorganisms (GCM) 10K type strain sequencing project: providing services to taxonomists for standard genome sequencing and annotation.</title>
        <authorList>
            <consortium name="The Broad Institute Genomics Platform"/>
            <consortium name="The Broad Institute Genome Sequencing Center for Infectious Disease"/>
            <person name="Wu L."/>
            <person name="Ma J."/>
        </authorList>
    </citation>
    <scope>NUCLEOTIDE SEQUENCE [LARGE SCALE GENOMIC DNA]</scope>
    <source>
        <strain evidence="3">S1</strain>
    </source>
</reference>
<gene>
    <name evidence="2" type="ORF">ACFQ4Y_16830</name>
</gene>
<name>A0ABW4CF33_9BACL</name>
<feature type="transmembrane region" description="Helical" evidence="1">
    <location>
        <begin position="78"/>
        <end position="98"/>
    </location>
</feature>
<feature type="transmembrane region" description="Helical" evidence="1">
    <location>
        <begin position="216"/>
        <end position="236"/>
    </location>
</feature>
<evidence type="ECO:0000256" key="1">
    <source>
        <dbReference type="SAM" id="Phobius"/>
    </source>
</evidence>
<protein>
    <submittedName>
        <fullName evidence="2">CDP-alcohol phosphatidyltransferase family protein</fullName>
    </submittedName>
</protein>
<feature type="transmembrane region" description="Helical" evidence="1">
    <location>
        <begin position="190"/>
        <end position="210"/>
    </location>
</feature>
<feature type="transmembrane region" description="Helical" evidence="1">
    <location>
        <begin position="110"/>
        <end position="132"/>
    </location>
</feature>
<dbReference type="InterPro" id="IPR043130">
    <property type="entry name" value="CDP-OH_PTrfase_TM_dom"/>
</dbReference>
<keyword evidence="1" id="KW-0812">Transmembrane</keyword>
<feature type="transmembrane region" description="Helical" evidence="1">
    <location>
        <begin position="147"/>
        <end position="169"/>
    </location>
</feature>
<accession>A0ABW4CF33</accession>
<dbReference type="Pfam" id="PF01066">
    <property type="entry name" value="CDP-OH_P_transf"/>
    <property type="match status" value="1"/>
</dbReference>